<keyword evidence="9" id="KW-0808">Transferase</keyword>
<feature type="transmembrane region" description="Helical" evidence="7">
    <location>
        <begin position="269"/>
        <end position="287"/>
    </location>
</feature>
<evidence type="ECO:0000256" key="3">
    <source>
        <dbReference type="ARBA" id="ARBA00022475"/>
    </source>
</evidence>
<feature type="transmembrane region" description="Helical" evidence="7">
    <location>
        <begin position="192"/>
        <end position="216"/>
    </location>
</feature>
<evidence type="ECO:0000256" key="4">
    <source>
        <dbReference type="ARBA" id="ARBA00022692"/>
    </source>
</evidence>
<keyword evidence="5 7" id="KW-1133">Transmembrane helix</keyword>
<feature type="transmembrane region" description="Helical" evidence="7">
    <location>
        <begin position="96"/>
        <end position="116"/>
    </location>
</feature>
<name>A0ABY3AKC6_PAEPP</name>
<gene>
    <name evidence="9" type="ORF">C7Y44_18740</name>
</gene>
<accession>A0ABY3AKC6</accession>
<dbReference type="EMBL" id="SADY01000006">
    <property type="protein sequence ID" value="TQR43218.1"/>
    <property type="molecule type" value="Genomic_DNA"/>
</dbReference>
<feature type="transmembrane region" description="Helical" evidence="7">
    <location>
        <begin position="54"/>
        <end position="75"/>
    </location>
</feature>
<evidence type="ECO:0000256" key="2">
    <source>
        <dbReference type="ARBA" id="ARBA00007400"/>
    </source>
</evidence>
<reference evidence="9 10" key="1">
    <citation type="submission" date="2018-03" db="EMBL/GenBank/DDBJ databases">
        <title>Aerobic endospore-forming bacteria genome sequencing and assembly.</title>
        <authorList>
            <person name="Cavalcante D.A."/>
            <person name="Driks A."/>
            <person name="Putonti C."/>
            <person name="De-Souza M.T."/>
        </authorList>
    </citation>
    <scope>NUCLEOTIDE SEQUENCE [LARGE SCALE GENOMIC DNA]</scope>
    <source>
        <strain evidence="9 10">SDF0028</strain>
    </source>
</reference>
<evidence type="ECO:0000313" key="10">
    <source>
        <dbReference type="Proteomes" id="UP000316208"/>
    </source>
</evidence>
<evidence type="ECO:0000256" key="5">
    <source>
        <dbReference type="ARBA" id="ARBA00022989"/>
    </source>
</evidence>
<dbReference type="GO" id="GO:0016746">
    <property type="term" value="F:acyltransferase activity"/>
    <property type="evidence" value="ECO:0007669"/>
    <property type="project" value="UniProtKB-KW"/>
</dbReference>
<dbReference type="PANTHER" id="PTHR40074">
    <property type="entry name" value="O-ACETYLTRANSFERASE WECH"/>
    <property type="match status" value="1"/>
</dbReference>
<keyword evidence="6 7" id="KW-0472">Membrane</keyword>
<keyword evidence="4 7" id="KW-0812">Transmembrane</keyword>
<dbReference type="Pfam" id="PF01757">
    <property type="entry name" value="Acyl_transf_3"/>
    <property type="match status" value="1"/>
</dbReference>
<evidence type="ECO:0000256" key="6">
    <source>
        <dbReference type="ARBA" id="ARBA00023136"/>
    </source>
</evidence>
<dbReference type="InterPro" id="IPR002656">
    <property type="entry name" value="Acyl_transf_3_dom"/>
</dbReference>
<evidence type="ECO:0000256" key="7">
    <source>
        <dbReference type="SAM" id="Phobius"/>
    </source>
</evidence>
<dbReference type="PANTHER" id="PTHR40074:SF2">
    <property type="entry name" value="O-ACETYLTRANSFERASE WECH"/>
    <property type="match status" value="1"/>
</dbReference>
<feature type="transmembrane region" description="Helical" evidence="7">
    <location>
        <begin position="142"/>
        <end position="162"/>
    </location>
</feature>
<sequence length="398" mass="45963">MGRMDDMSNKSSISSLSIYRAIAMMAVLCIHATSQTIKATQTTDSFVVYNFLNVFSKFAVPAFLLLTSFVMFYNYCDKGLTSWSSLKEFYTKRLKLILLPYVICSTCYFLLNHWLAYRSRGLGDTLQAYVVSLIKGTAYTHLYYVIILIQFYLIFPVILYFFRSVKSAIWAIPIGIALHWGFVIWNKLDLHIVYKGSLLVSYSIYVMVGAFIGVYWNRIQGWFNALTPEGSRRDRWITAVVWLVWIAASLGHVQLWYATYKYGMRFNTLWYEAAWNAHALLSCVVLIQLSQYIERRFPERFVKLITRFGDVSFGIYLIHPVILFLYRKIPLGGGDSISYALYIGGGFLCAFLLSWAIVELCHRFISFSWMFFGAVPKKRSGNVQRQNQPTQTTVHPPN</sequence>
<keyword evidence="3" id="KW-1003">Cell membrane</keyword>
<feature type="transmembrane region" description="Helical" evidence="7">
    <location>
        <begin position="308"/>
        <end position="327"/>
    </location>
</feature>
<comment type="caution">
    <text evidence="9">The sequence shown here is derived from an EMBL/GenBank/DDBJ whole genome shotgun (WGS) entry which is preliminary data.</text>
</comment>
<protein>
    <submittedName>
        <fullName evidence="9">Acyltransferase</fullName>
    </submittedName>
</protein>
<feature type="domain" description="Acyltransferase 3" evidence="8">
    <location>
        <begin position="15"/>
        <end position="358"/>
    </location>
</feature>
<evidence type="ECO:0000256" key="1">
    <source>
        <dbReference type="ARBA" id="ARBA00004651"/>
    </source>
</evidence>
<dbReference type="Proteomes" id="UP000316208">
    <property type="component" value="Unassembled WGS sequence"/>
</dbReference>
<feature type="transmembrane region" description="Helical" evidence="7">
    <location>
        <begin position="169"/>
        <end position="186"/>
    </location>
</feature>
<evidence type="ECO:0000259" key="8">
    <source>
        <dbReference type="Pfam" id="PF01757"/>
    </source>
</evidence>
<keyword evidence="9" id="KW-0012">Acyltransferase</keyword>
<comment type="similarity">
    <text evidence="2">Belongs to the acyltransferase 3 family.</text>
</comment>
<feature type="transmembrane region" description="Helical" evidence="7">
    <location>
        <begin position="236"/>
        <end position="257"/>
    </location>
</feature>
<proteinExistence type="inferred from homology"/>
<keyword evidence="10" id="KW-1185">Reference proteome</keyword>
<feature type="transmembrane region" description="Helical" evidence="7">
    <location>
        <begin position="12"/>
        <end position="34"/>
    </location>
</feature>
<organism evidence="9 10">
    <name type="scientific">Paenibacillus popilliae</name>
    <name type="common">Bacillus popilliae</name>
    <dbReference type="NCBI Taxonomy" id="78057"/>
    <lineage>
        <taxon>Bacteria</taxon>
        <taxon>Bacillati</taxon>
        <taxon>Bacillota</taxon>
        <taxon>Bacilli</taxon>
        <taxon>Bacillales</taxon>
        <taxon>Paenibacillaceae</taxon>
        <taxon>Paenibacillus</taxon>
    </lineage>
</organism>
<feature type="transmembrane region" description="Helical" evidence="7">
    <location>
        <begin position="339"/>
        <end position="358"/>
    </location>
</feature>
<evidence type="ECO:0000313" key="9">
    <source>
        <dbReference type="EMBL" id="TQR43218.1"/>
    </source>
</evidence>
<comment type="subcellular location">
    <subcellularLocation>
        <location evidence="1">Cell membrane</location>
        <topology evidence="1">Multi-pass membrane protein</topology>
    </subcellularLocation>
</comment>